<dbReference type="Pfam" id="PF06439">
    <property type="entry name" value="3keto-disac_hyd"/>
    <property type="match status" value="2"/>
</dbReference>
<dbReference type="Gene3D" id="2.60.120.560">
    <property type="entry name" value="Exo-inulinase, domain 1"/>
    <property type="match status" value="2"/>
</dbReference>
<proteinExistence type="predicted"/>
<reference evidence="3" key="1">
    <citation type="journal article" date="2019" name="Int. J. Syst. Evol. Microbiol.">
        <title>The Global Catalogue of Microorganisms (GCM) 10K type strain sequencing project: providing services to taxonomists for standard genome sequencing and annotation.</title>
        <authorList>
            <consortium name="The Broad Institute Genomics Platform"/>
            <consortium name="The Broad Institute Genome Sequencing Center for Infectious Disease"/>
            <person name="Wu L."/>
            <person name="Ma J."/>
        </authorList>
    </citation>
    <scope>NUCLEOTIDE SEQUENCE [LARGE SCALE GENOMIC DNA]</scope>
    <source>
        <strain evidence="3">JCM 17111</strain>
    </source>
</reference>
<dbReference type="RefSeq" id="WP_345004837.1">
    <property type="nucleotide sequence ID" value="NZ_BAABCY010000032.1"/>
</dbReference>
<evidence type="ECO:0000313" key="2">
    <source>
        <dbReference type="EMBL" id="GAA3562002.1"/>
    </source>
</evidence>
<dbReference type="EMBL" id="BAABCY010000032">
    <property type="protein sequence ID" value="GAA3562002.1"/>
    <property type="molecule type" value="Genomic_DNA"/>
</dbReference>
<feature type="domain" description="3-keto-alpha-glucoside-1,2-lyase/3-keto-2-hydroxy-glucal hydratase" evidence="1">
    <location>
        <begin position="31"/>
        <end position="216"/>
    </location>
</feature>
<name>A0ABP6X714_9FLAO</name>
<comment type="caution">
    <text evidence="2">The sequence shown here is derived from an EMBL/GenBank/DDBJ whole genome shotgun (WGS) entry which is preliminary data.</text>
</comment>
<sequence>MKQLKITGFFSLIALLLLTSCNETKKTSEPWVNLFDGKTLNGWHIKGGKATYEVKDNAIIGTSTLNTPNTFLCSNEMYGDFILELEYKVDPKLNSGIQIRSNSIPSYKNGRVHGYQIEIDPSERAWSCGIYDESRRGWLYPLADNPAAQKAFKQNDWNKYRIEAIGDTIKTWINGVPASYLIDDKTASGFIGLQVHGIGNNEEKNGTQVMWKNVKIITNEVEKYSTTTTITPINTKNNLTTEEAKNGWKLLWDGKTTKGWRGAKLETFPEKGWKIENGVLTVLASGGEESNAGGDIVTTEAYGDFELKVDFKITEGANSGIKYYVDTELNKGTGSAIGLEFQILDDAKHPDAKLGNHEGSRTIASLYDLIQADPKKPVNPIGTWNTARIVSKNNHVEHWLNDTKVLEYERKSDDYRKLVKESKYAKWPNFGEAEKGPILLQDHGDLVSFRNIKIRPINNDKN</sequence>
<evidence type="ECO:0000259" key="1">
    <source>
        <dbReference type="Pfam" id="PF06439"/>
    </source>
</evidence>
<dbReference type="InterPro" id="IPR010496">
    <property type="entry name" value="AL/BT2_dom"/>
</dbReference>
<evidence type="ECO:0000313" key="3">
    <source>
        <dbReference type="Proteomes" id="UP001500954"/>
    </source>
</evidence>
<keyword evidence="3" id="KW-1185">Reference proteome</keyword>
<organism evidence="2 3">
    <name type="scientific">Snuella lapsa</name>
    <dbReference type="NCBI Taxonomy" id="870481"/>
    <lineage>
        <taxon>Bacteria</taxon>
        <taxon>Pseudomonadati</taxon>
        <taxon>Bacteroidota</taxon>
        <taxon>Flavobacteriia</taxon>
        <taxon>Flavobacteriales</taxon>
        <taxon>Flavobacteriaceae</taxon>
        <taxon>Snuella</taxon>
    </lineage>
</organism>
<dbReference type="Proteomes" id="UP001500954">
    <property type="component" value="Unassembled WGS sequence"/>
</dbReference>
<accession>A0ABP6X714</accession>
<feature type="domain" description="3-keto-alpha-glucoside-1,2-lyase/3-keto-2-hydroxy-glucal hydratase" evidence="1">
    <location>
        <begin position="247"/>
        <end position="455"/>
    </location>
</feature>
<protein>
    <submittedName>
        <fullName evidence="2">DUF1080 domain-containing protein</fullName>
    </submittedName>
</protein>
<dbReference type="PROSITE" id="PS51257">
    <property type="entry name" value="PROKAR_LIPOPROTEIN"/>
    <property type="match status" value="1"/>
</dbReference>
<gene>
    <name evidence="2" type="ORF">GCM10022395_10770</name>
</gene>